<sequence>MWVRFGQRTLYTDLQGGIVAILCCFVSAHVSNTLWKKLNRSFCARQRQRQFGMNANKCSRRTPAIAYRKDQVNVSILNIPT</sequence>
<keyword evidence="3" id="KW-1185">Reference proteome</keyword>
<keyword evidence="1" id="KW-1133">Transmembrane helix</keyword>
<feature type="transmembrane region" description="Helical" evidence="1">
    <location>
        <begin position="14"/>
        <end position="35"/>
    </location>
</feature>
<evidence type="ECO:0000313" key="3">
    <source>
        <dbReference type="Proteomes" id="UP000708208"/>
    </source>
</evidence>
<protein>
    <submittedName>
        <fullName evidence="2">Uncharacterized protein</fullName>
    </submittedName>
</protein>
<gene>
    <name evidence="2" type="ORF">AFUS01_LOCUS18379</name>
</gene>
<name>A0A8J2PAM1_9HEXA</name>
<organism evidence="2 3">
    <name type="scientific">Allacma fusca</name>
    <dbReference type="NCBI Taxonomy" id="39272"/>
    <lineage>
        <taxon>Eukaryota</taxon>
        <taxon>Metazoa</taxon>
        <taxon>Ecdysozoa</taxon>
        <taxon>Arthropoda</taxon>
        <taxon>Hexapoda</taxon>
        <taxon>Collembola</taxon>
        <taxon>Symphypleona</taxon>
        <taxon>Sminthuridae</taxon>
        <taxon>Allacma</taxon>
    </lineage>
</organism>
<evidence type="ECO:0000313" key="2">
    <source>
        <dbReference type="EMBL" id="CAG7729681.1"/>
    </source>
</evidence>
<dbReference type="Proteomes" id="UP000708208">
    <property type="component" value="Unassembled WGS sequence"/>
</dbReference>
<keyword evidence="1" id="KW-0472">Membrane</keyword>
<dbReference type="AlphaFoldDB" id="A0A8J2PAM1"/>
<comment type="caution">
    <text evidence="2">The sequence shown here is derived from an EMBL/GenBank/DDBJ whole genome shotgun (WGS) entry which is preliminary data.</text>
</comment>
<dbReference type="EMBL" id="CAJVCH010182706">
    <property type="protein sequence ID" value="CAG7729681.1"/>
    <property type="molecule type" value="Genomic_DNA"/>
</dbReference>
<accession>A0A8J2PAM1</accession>
<proteinExistence type="predicted"/>
<reference evidence="2" key="1">
    <citation type="submission" date="2021-06" db="EMBL/GenBank/DDBJ databases">
        <authorList>
            <person name="Hodson N. C."/>
            <person name="Mongue J. A."/>
            <person name="Jaron S. K."/>
        </authorList>
    </citation>
    <scope>NUCLEOTIDE SEQUENCE</scope>
</reference>
<evidence type="ECO:0000256" key="1">
    <source>
        <dbReference type="SAM" id="Phobius"/>
    </source>
</evidence>
<keyword evidence="1" id="KW-0812">Transmembrane</keyword>